<gene>
    <name evidence="4" type="ORF">TRIATDRAFT_305868</name>
</gene>
<dbReference type="Gene3D" id="1.25.40.20">
    <property type="entry name" value="Ankyrin repeat-containing domain"/>
    <property type="match status" value="2"/>
</dbReference>
<name>G9NMJ4_HYPAI</name>
<reference evidence="4 5" key="1">
    <citation type="journal article" date="2011" name="Genome Biol.">
        <title>Comparative genome sequence analysis underscores mycoparasitism as the ancestral life style of Trichoderma.</title>
        <authorList>
            <person name="Kubicek C.P."/>
            <person name="Herrera-Estrella A."/>
            <person name="Seidl-Seiboth V."/>
            <person name="Martinez D.A."/>
            <person name="Druzhinina I.S."/>
            <person name="Thon M."/>
            <person name="Zeilinger S."/>
            <person name="Casas-Flores S."/>
            <person name="Horwitz B.A."/>
            <person name="Mukherjee P.K."/>
            <person name="Mukherjee M."/>
            <person name="Kredics L."/>
            <person name="Alcaraz L.D."/>
            <person name="Aerts A."/>
            <person name="Antal Z."/>
            <person name="Atanasova L."/>
            <person name="Cervantes-Badillo M.G."/>
            <person name="Challacombe J."/>
            <person name="Chertkov O."/>
            <person name="McCluskey K."/>
            <person name="Coulpier F."/>
            <person name="Deshpande N."/>
            <person name="von Doehren H."/>
            <person name="Ebbole D.J."/>
            <person name="Esquivel-Naranjo E.U."/>
            <person name="Fekete E."/>
            <person name="Flipphi M."/>
            <person name="Glaser F."/>
            <person name="Gomez-Rodriguez E.Y."/>
            <person name="Gruber S."/>
            <person name="Han C."/>
            <person name="Henrissat B."/>
            <person name="Hermosa R."/>
            <person name="Hernandez-Onate M."/>
            <person name="Karaffa L."/>
            <person name="Kosti I."/>
            <person name="Le Crom S."/>
            <person name="Lindquist E."/>
            <person name="Lucas S."/>
            <person name="Luebeck M."/>
            <person name="Luebeck P.S."/>
            <person name="Margeot A."/>
            <person name="Metz B."/>
            <person name="Misra M."/>
            <person name="Nevalainen H."/>
            <person name="Omann M."/>
            <person name="Packer N."/>
            <person name="Perrone G."/>
            <person name="Uresti-Rivera E.E."/>
            <person name="Salamov A."/>
            <person name="Schmoll M."/>
            <person name="Seiboth B."/>
            <person name="Shapiro H."/>
            <person name="Sukno S."/>
            <person name="Tamayo-Ramos J.A."/>
            <person name="Tisch D."/>
            <person name="Wiest A."/>
            <person name="Wilkinson H.H."/>
            <person name="Zhang M."/>
            <person name="Coutinho P.M."/>
            <person name="Kenerley C.M."/>
            <person name="Monte E."/>
            <person name="Baker S.E."/>
            <person name="Grigoriev I.V."/>
        </authorList>
    </citation>
    <scope>NUCLEOTIDE SEQUENCE [LARGE SCALE GENOMIC DNA]</scope>
    <source>
        <strain evidence="5">ATCC 20476 / IMI 206040</strain>
    </source>
</reference>
<evidence type="ECO:0000256" key="1">
    <source>
        <dbReference type="ARBA" id="ARBA00022737"/>
    </source>
</evidence>
<dbReference type="OrthoDB" id="4890717at2759"/>
<dbReference type="Pfam" id="PF24883">
    <property type="entry name" value="NPHP3_N"/>
    <property type="match status" value="1"/>
</dbReference>
<dbReference type="PANTHER" id="PTHR10039">
    <property type="entry name" value="AMELOGENIN"/>
    <property type="match status" value="1"/>
</dbReference>
<comment type="caution">
    <text evidence="4">The sequence shown here is derived from an EMBL/GenBank/DDBJ whole genome shotgun (WGS) entry which is preliminary data.</text>
</comment>
<keyword evidence="1" id="KW-0677">Repeat</keyword>
<proteinExistence type="predicted"/>
<evidence type="ECO:0000259" key="3">
    <source>
        <dbReference type="Pfam" id="PF24883"/>
    </source>
</evidence>
<dbReference type="InterPro" id="IPR036770">
    <property type="entry name" value="Ankyrin_rpt-contain_sf"/>
</dbReference>
<evidence type="ECO:0000256" key="2">
    <source>
        <dbReference type="PROSITE-ProRule" id="PRU00023"/>
    </source>
</evidence>
<dbReference type="SMART" id="SM00248">
    <property type="entry name" value="ANK"/>
    <property type="match status" value="5"/>
</dbReference>
<dbReference type="SUPFAM" id="SSF48403">
    <property type="entry name" value="Ankyrin repeat"/>
    <property type="match status" value="1"/>
</dbReference>
<dbReference type="Gene3D" id="3.40.50.300">
    <property type="entry name" value="P-loop containing nucleotide triphosphate hydrolases"/>
    <property type="match status" value="1"/>
</dbReference>
<evidence type="ECO:0000313" key="4">
    <source>
        <dbReference type="EMBL" id="EHK48124.1"/>
    </source>
</evidence>
<dbReference type="InterPro" id="IPR002110">
    <property type="entry name" value="Ankyrin_rpt"/>
</dbReference>
<dbReference type="OMA" id="ANHEPEN"/>
<dbReference type="eggNOG" id="KOG0502">
    <property type="taxonomic scope" value="Eukaryota"/>
</dbReference>
<dbReference type="PROSITE" id="PS50088">
    <property type="entry name" value="ANK_REPEAT"/>
    <property type="match status" value="5"/>
</dbReference>
<feature type="repeat" description="ANK" evidence="2">
    <location>
        <begin position="812"/>
        <end position="839"/>
    </location>
</feature>
<dbReference type="InterPro" id="IPR056884">
    <property type="entry name" value="NPHP3-like_N"/>
</dbReference>
<feature type="repeat" description="ANK" evidence="2">
    <location>
        <begin position="680"/>
        <end position="712"/>
    </location>
</feature>
<dbReference type="PANTHER" id="PTHR10039:SF15">
    <property type="entry name" value="NACHT DOMAIN-CONTAINING PROTEIN"/>
    <property type="match status" value="1"/>
</dbReference>
<dbReference type="AlphaFoldDB" id="G9NMJ4"/>
<feature type="repeat" description="ANK" evidence="2">
    <location>
        <begin position="746"/>
        <end position="778"/>
    </location>
</feature>
<feature type="domain" description="Nephrocystin 3-like N-terminal" evidence="3">
    <location>
        <begin position="216"/>
        <end position="375"/>
    </location>
</feature>
<dbReference type="SUPFAM" id="SSF52540">
    <property type="entry name" value="P-loop containing nucleoside triphosphate hydrolases"/>
    <property type="match status" value="1"/>
</dbReference>
<feature type="repeat" description="ANK" evidence="2">
    <location>
        <begin position="779"/>
        <end position="811"/>
    </location>
</feature>
<dbReference type="HOGENOM" id="CLU_000288_34_23_1"/>
<keyword evidence="2" id="KW-0040">ANK repeat</keyword>
<protein>
    <recommendedName>
        <fullName evidence="3">Nephrocystin 3-like N-terminal domain-containing protein</fullName>
    </recommendedName>
</protein>
<dbReference type="InterPro" id="IPR027417">
    <property type="entry name" value="P-loop_NTPase"/>
</dbReference>
<dbReference type="PRINTS" id="PR01415">
    <property type="entry name" value="ANKYRIN"/>
</dbReference>
<feature type="repeat" description="ANK" evidence="2">
    <location>
        <begin position="713"/>
        <end position="745"/>
    </location>
</feature>
<dbReference type="Pfam" id="PF12796">
    <property type="entry name" value="Ank_2"/>
    <property type="match status" value="2"/>
</dbReference>
<organism evidence="4 5">
    <name type="scientific">Hypocrea atroviridis (strain ATCC 20476 / IMI 206040)</name>
    <name type="common">Trichoderma atroviride</name>
    <dbReference type="NCBI Taxonomy" id="452589"/>
    <lineage>
        <taxon>Eukaryota</taxon>
        <taxon>Fungi</taxon>
        <taxon>Dikarya</taxon>
        <taxon>Ascomycota</taxon>
        <taxon>Pezizomycotina</taxon>
        <taxon>Sordariomycetes</taxon>
        <taxon>Hypocreomycetidae</taxon>
        <taxon>Hypocreales</taxon>
        <taxon>Hypocreaceae</taxon>
        <taxon>Trichoderma</taxon>
    </lineage>
</organism>
<keyword evidence="5" id="KW-1185">Reference proteome</keyword>
<sequence>MAEALGVISFGIGICQGVLTYYDAFRDSEQDIGQMCASMENVAKTLLAIDLTLRHGNFDQNIIAAVESSINLCTQGLQTLEKKLVKIRSTQTDGTLRTRLENTKRKLLYPFKESTLAKLREICHDLKSNLGLAIDALNVHAAFITQQRLDLISHLTSRVSKTVGSIATDIASVTTDIRSIRLEKEGIVRNTLLLRKARAENPQSLSTKVRQDNGAQQLLQHEQFKSWMTSTGTTLWCTGLPGIGKTINVSYIIEALRKLSHGSDLGIAYVYFSYKDIETQTPVNVMASILQQLISDKQSFLSDLKSLYAQHIKENTRPSVPDIVSLLQDVVLSYSKVFIIIDALDECTDADDVRFILLTELKKLQHRMCLLVMSRPIPDLEEPLEGATRVNVEASLIDIKNYLLQRLESTRSMQKHLAEEPSLRDKIVSVIVQKIKGMFLMARLYLDTLVKKTTRRKIKTALETLPEGLDSIYEELMNRVKLQNPHDHAELAMRVIGWIFYTSRPLTVIEMQNALAVEPGDTCLDDDGIPNRDLLVSEYFQRSGQRLLDHANRDIAATCLTYLHFDSFSCDATNVTSHDAFLTLLQNNPLLGYAAQHWGNHLRQVSDREINEQAIGLLNDINKVRLIAWLKEYADNLVKGTYFRPRTQVSGLTLASSFGLTVVASNLISSGSSLHERDSNGQTALHHAVENGHTDTAALLLDMGAEINSRDLDGSSPLHQASTNADGETAKLLILKGADVNAVDGYNATPLYRAAEVGDEVVTRLLLGANADLLVKNSYLQTALHRAADRGHLAVVDLLLKHGADVKAKDHYGYTPLYRAADQGHEDVERLLRAFTRRG</sequence>
<dbReference type="PROSITE" id="PS50297">
    <property type="entry name" value="ANK_REP_REGION"/>
    <property type="match status" value="4"/>
</dbReference>
<dbReference type="STRING" id="452589.G9NMJ4"/>
<evidence type="ECO:0000313" key="5">
    <source>
        <dbReference type="Proteomes" id="UP000005426"/>
    </source>
</evidence>
<dbReference type="Proteomes" id="UP000005426">
    <property type="component" value="Unassembled WGS sequence"/>
</dbReference>
<dbReference type="EMBL" id="ABDG02000019">
    <property type="protein sequence ID" value="EHK48124.1"/>
    <property type="molecule type" value="Genomic_DNA"/>
</dbReference>
<accession>G9NMJ4</accession>